<evidence type="ECO:0000313" key="2">
    <source>
        <dbReference type="Proteomes" id="UP000254428"/>
    </source>
</evidence>
<name>A0A376P6I0_ECOLX</name>
<dbReference type="AlphaFoldDB" id="A0A376P6I0"/>
<accession>A0A376P6I0</accession>
<dbReference type="Proteomes" id="UP000254428">
    <property type="component" value="Unassembled WGS sequence"/>
</dbReference>
<proteinExistence type="predicted"/>
<organism evidence="1 2">
    <name type="scientific">Escherichia coli</name>
    <dbReference type="NCBI Taxonomy" id="562"/>
    <lineage>
        <taxon>Bacteria</taxon>
        <taxon>Pseudomonadati</taxon>
        <taxon>Pseudomonadota</taxon>
        <taxon>Gammaproteobacteria</taxon>
        <taxon>Enterobacterales</taxon>
        <taxon>Enterobacteriaceae</taxon>
        <taxon>Escherichia</taxon>
    </lineage>
</organism>
<gene>
    <name evidence="1" type="ORF">NCTC11341_05491</name>
</gene>
<dbReference type="EMBL" id="UGBT01000002">
    <property type="protein sequence ID" value="STH73772.1"/>
    <property type="molecule type" value="Genomic_DNA"/>
</dbReference>
<sequence>MRLKDFGIVFHHHAFRDFHRQLVAVNTPGLHCIRHLIRQLITAKVQCRQVNGKRRDMNILATPFC</sequence>
<protein>
    <submittedName>
        <fullName evidence="1">Uncharacterized protein</fullName>
    </submittedName>
</protein>
<reference evidence="1 2" key="1">
    <citation type="submission" date="2018-06" db="EMBL/GenBank/DDBJ databases">
        <authorList>
            <consortium name="Pathogen Informatics"/>
            <person name="Doyle S."/>
        </authorList>
    </citation>
    <scope>NUCLEOTIDE SEQUENCE [LARGE SCALE GENOMIC DNA]</scope>
    <source>
        <strain evidence="1 2">NCTC11341</strain>
    </source>
</reference>
<evidence type="ECO:0000313" key="1">
    <source>
        <dbReference type="EMBL" id="STH73772.1"/>
    </source>
</evidence>